<organism evidence="25 26">
    <name type="scientific">Batrachochytrium dendrobatidis (strain JEL423)</name>
    <dbReference type="NCBI Taxonomy" id="403673"/>
    <lineage>
        <taxon>Eukaryota</taxon>
        <taxon>Fungi</taxon>
        <taxon>Fungi incertae sedis</taxon>
        <taxon>Chytridiomycota</taxon>
        <taxon>Chytridiomycota incertae sedis</taxon>
        <taxon>Chytridiomycetes</taxon>
        <taxon>Rhizophydiales</taxon>
        <taxon>Rhizophydiales incertae sedis</taxon>
        <taxon>Batrachochytrium</taxon>
    </lineage>
</organism>
<reference evidence="25 26" key="1">
    <citation type="submission" date="2006-10" db="EMBL/GenBank/DDBJ databases">
        <title>The Genome Sequence of Batrachochytrium dendrobatidis JEL423.</title>
        <authorList>
            <consortium name="The Broad Institute Genome Sequencing Platform"/>
            <person name="Birren B."/>
            <person name="Lander E."/>
            <person name="Galagan J."/>
            <person name="Cuomo C."/>
            <person name="Devon K."/>
            <person name="Jaffe D."/>
            <person name="Butler J."/>
            <person name="Alvarez P."/>
            <person name="Gnerre S."/>
            <person name="Grabherr M."/>
            <person name="Kleber M."/>
            <person name="Mauceli E."/>
            <person name="Brockman W."/>
            <person name="Young S."/>
            <person name="LaButti K."/>
            <person name="Sykes S."/>
            <person name="DeCaprio D."/>
            <person name="Crawford M."/>
            <person name="Koehrsen M."/>
            <person name="Engels R."/>
            <person name="Montgomery P."/>
            <person name="Pearson M."/>
            <person name="Howarth C."/>
            <person name="Larson L."/>
            <person name="White J."/>
            <person name="O'Leary S."/>
            <person name="Kodira C."/>
            <person name="Zeng Q."/>
            <person name="Yandava C."/>
            <person name="Alvarado L."/>
            <person name="Longcore J."/>
            <person name="James T."/>
        </authorList>
    </citation>
    <scope>NUCLEOTIDE SEQUENCE [LARGE SCALE GENOMIC DNA]</scope>
    <source>
        <strain evidence="25 26">JEL423</strain>
    </source>
</reference>
<keyword evidence="5" id="KW-1003">Cell membrane</keyword>
<dbReference type="VEuPathDB" id="FungiDB:BDEG_27281"/>
<dbReference type="PROSITE" id="PS51677">
    <property type="entry name" value="NODB"/>
    <property type="match status" value="1"/>
</dbReference>
<evidence type="ECO:0000256" key="1">
    <source>
        <dbReference type="ARBA" id="ARBA00001941"/>
    </source>
</evidence>
<keyword evidence="11" id="KW-0378">Hydrolase</keyword>
<name>A0A177WVL9_BATDL</name>
<dbReference type="EC" id="3.5.1.41" evidence="20"/>
<evidence type="ECO:0000256" key="21">
    <source>
        <dbReference type="ARBA" id="ARBA00048494"/>
    </source>
</evidence>
<dbReference type="Pfam" id="PF01522">
    <property type="entry name" value="Polysacc_deac_1"/>
    <property type="match status" value="1"/>
</dbReference>
<evidence type="ECO:0000313" key="26">
    <source>
        <dbReference type="Proteomes" id="UP000077115"/>
    </source>
</evidence>
<dbReference type="InterPro" id="IPR050248">
    <property type="entry name" value="Polysacc_deacetylase_ArnD"/>
</dbReference>
<keyword evidence="8" id="KW-0336">GPI-anchor</keyword>
<comment type="cofactor">
    <cofactor evidence="1">
        <name>Co(2+)</name>
        <dbReference type="ChEBI" id="CHEBI:48828"/>
    </cofactor>
</comment>
<dbReference type="PANTHER" id="PTHR10587">
    <property type="entry name" value="GLYCOSYL TRANSFERASE-RELATED"/>
    <property type="match status" value="1"/>
</dbReference>
<evidence type="ECO:0000256" key="3">
    <source>
        <dbReference type="ARBA" id="ARBA00004609"/>
    </source>
</evidence>
<dbReference type="Proteomes" id="UP000077115">
    <property type="component" value="Unassembled WGS sequence"/>
</dbReference>
<comment type="catalytic activity">
    <reaction evidence="21">
        <text>[(1-&gt;4)-N-acetyl-beta-D-glucosaminyl](n) + n H2O = chitosan + n acetate</text>
        <dbReference type="Rhea" id="RHEA:10464"/>
        <dbReference type="Rhea" id="RHEA-COMP:9593"/>
        <dbReference type="Rhea" id="RHEA-COMP:9597"/>
        <dbReference type="ChEBI" id="CHEBI:15377"/>
        <dbReference type="ChEBI" id="CHEBI:17029"/>
        <dbReference type="ChEBI" id="CHEBI:30089"/>
        <dbReference type="ChEBI" id="CHEBI:57704"/>
        <dbReference type="EC" id="3.5.1.41"/>
    </reaction>
    <physiologicalReaction direction="left-to-right" evidence="21">
        <dbReference type="Rhea" id="RHEA:10465"/>
    </physiologicalReaction>
</comment>
<gene>
    <name evidence="25" type="ORF">BDEG_27281</name>
</gene>
<comment type="similarity">
    <text evidence="4">Belongs to the polysaccharide deacetylase family.</text>
</comment>
<keyword evidence="13" id="KW-0472">Membrane</keyword>
<dbReference type="GO" id="GO:0006032">
    <property type="term" value="P:chitin catabolic process"/>
    <property type="evidence" value="ECO:0007669"/>
    <property type="project" value="UniProtKB-KW"/>
</dbReference>
<evidence type="ECO:0000256" key="16">
    <source>
        <dbReference type="ARBA" id="ARBA00023285"/>
    </source>
</evidence>
<dbReference type="GO" id="GO:0000272">
    <property type="term" value="P:polysaccharide catabolic process"/>
    <property type="evidence" value="ECO:0007669"/>
    <property type="project" value="UniProtKB-KW"/>
</dbReference>
<keyword evidence="15" id="KW-0119">Carbohydrate metabolism</keyword>
<evidence type="ECO:0000256" key="19">
    <source>
        <dbReference type="ARBA" id="ARBA00023326"/>
    </source>
</evidence>
<dbReference type="FunFam" id="3.20.20.370:FF:000004">
    <property type="entry name" value="Related to Chitin deacetylase"/>
    <property type="match status" value="1"/>
</dbReference>
<evidence type="ECO:0000256" key="17">
    <source>
        <dbReference type="ARBA" id="ARBA00023288"/>
    </source>
</evidence>
<dbReference type="GO" id="GO:0046872">
    <property type="term" value="F:metal ion binding"/>
    <property type="evidence" value="ECO:0007669"/>
    <property type="project" value="UniProtKB-KW"/>
</dbReference>
<dbReference type="eggNOG" id="ENOG502QRIP">
    <property type="taxonomic scope" value="Eukaryota"/>
</dbReference>
<dbReference type="AlphaFoldDB" id="A0A177WVL9"/>
<dbReference type="STRING" id="403673.A0A177WVL9"/>
<dbReference type="Gene3D" id="3.20.20.370">
    <property type="entry name" value="Glycoside hydrolase/deacetylase"/>
    <property type="match status" value="1"/>
</dbReference>
<evidence type="ECO:0000256" key="8">
    <source>
        <dbReference type="ARBA" id="ARBA00022622"/>
    </source>
</evidence>
<accession>A0A177WVL9</accession>
<reference evidence="25 26" key="2">
    <citation type="submission" date="2016-05" db="EMBL/GenBank/DDBJ databases">
        <title>Lineage-specific infection strategies underlie the spectrum of fungal disease in amphibians.</title>
        <authorList>
            <person name="Cuomo C.A."/>
            <person name="Farrer R.A."/>
            <person name="James T."/>
            <person name="Longcore J."/>
            <person name="Birren B."/>
        </authorList>
    </citation>
    <scope>NUCLEOTIDE SEQUENCE [LARGE SCALE GENOMIC DNA]</scope>
    <source>
        <strain evidence="25 26">JEL423</strain>
    </source>
</reference>
<evidence type="ECO:0000256" key="2">
    <source>
        <dbReference type="ARBA" id="ARBA00004191"/>
    </source>
</evidence>
<evidence type="ECO:0000256" key="12">
    <source>
        <dbReference type="ARBA" id="ARBA00023024"/>
    </source>
</evidence>
<dbReference type="GO" id="GO:0004099">
    <property type="term" value="F:chitin deacetylase activity"/>
    <property type="evidence" value="ECO:0007669"/>
    <property type="project" value="UniProtKB-EC"/>
</dbReference>
<dbReference type="GO" id="GO:0071555">
    <property type="term" value="P:cell wall organization"/>
    <property type="evidence" value="ECO:0007669"/>
    <property type="project" value="UniProtKB-KW"/>
</dbReference>
<keyword evidence="10 23" id="KW-0732">Signal</keyword>
<keyword evidence="9" id="KW-0479">Metal-binding</keyword>
<dbReference type="InterPro" id="IPR011330">
    <property type="entry name" value="Glyco_hydro/deAcase_b/a-brl"/>
</dbReference>
<feature type="compositionally biased region" description="Polar residues" evidence="22">
    <location>
        <begin position="345"/>
        <end position="360"/>
    </location>
</feature>
<dbReference type="EMBL" id="DS022311">
    <property type="protein sequence ID" value="OAJ43976.1"/>
    <property type="molecule type" value="Genomic_DNA"/>
</dbReference>
<evidence type="ECO:0000256" key="23">
    <source>
        <dbReference type="SAM" id="SignalP"/>
    </source>
</evidence>
<evidence type="ECO:0000256" key="9">
    <source>
        <dbReference type="ARBA" id="ARBA00022723"/>
    </source>
</evidence>
<feature type="region of interest" description="Disordered" evidence="22">
    <location>
        <begin position="280"/>
        <end position="360"/>
    </location>
</feature>
<dbReference type="GO" id="GO:0009272">
    <property type="term" value="P:fungal-type cell wall biogenesis"/>
    <property type="evidence" value="ECO:0007669"/>
    <property type="project" value="UniProtKB-ARBA"/>
</dbReference>
<dbReference type="GO" id="GO:0098552">
    <property type="term" value="C:side of membrane"/>
    <property type="evidence" value="ECO:0007669"/>
    <property type="project" value="UniProtKB-KW"/>
</dbReference>
<dbReference type="PANTHER" id="PTHR10587:SF133">
    <property type="entry name" value="CHITIN DEACETYLASE 1-RELATED"/>
    <property type="match status" value="1"/>
</dbReference>
<dbReference type="InterPro" id="IPR002509">
    <property type="entry name" value="NODB_dom"/>
</dbReference>
<evidence type="ECO:0000256" key="4">
    <source>
        <dbReference type="ARBA" id="ARBA00010973"/>
    </source>
</evidence>
<feature type="signal peptide" evidence="23">
    <location>
        <begin position="1"/>
        <end position="19"/>
    </location>
</feature>
<evidence type="ECO:0000256" key="10">
    <source>
        <dbReference type="ARBA" id="ARBA00022729"/>
    </source>
</evidence>
<evidence type="ECO:0000256" key="7">
    <source>
        <dbReference type="ARBA" id="ARBA00022525"/>
    </source>
</evidence>
<evidence type="ECO:0000256" key="13">
    <source>
        <dbReference type="ARBA" id="ARBA00023136"/>
    </source>
</evidence>
<keyword evidence="12" id="KW-0146">Chitin degradation</keyword>
<keyword evidence="16" id="KW-0170">Cobalt</keyword>
<feature type="chain" id="PRO_5008078009" description="chitin deacetylase" evidence="23">
    <location>
        <begin position="20"/>
        <end position="399"/>
    </location>
</feature>
<evidence type="ECO:0000256" key="14">
    <source>
        <dbReference type="ARBA" id="ARBA00023180"/>
    </source>
</evidence>
<evidence type="ECO:0000256" key="6">
    <source>
        <dbReference type="ARBA" id="ARBA00022512"/>
    </source>
</evidence>
<keyword evidence="19" id="KW-0624">Polysaccharide degradation</keyword>
<sequence>MLSLLVFSLGVSIPLSVFAGTPNKADYPPMDKLAPANAAWGSNVLSNVPSIPVGTVPLTVTDWSKDVTTCPQQNQWGLTYDDGPGPLTDDLLGELAKRKTTATFFVIGSRVLERPDVLLRTYQAGHHIGIHTWSHPYLSTVSNEQIIAEITYTIMAVKTVIGVTPAFVRPPYGDIDDRVRTVLTNLGLTIVEWNVDPQDTAARGDVAQQFATKANAGSAGVISLEHDMFQTTEPQAAAALDAIMAGSGGYKPMPVAECLGKNPYDEGFWTKLGISAPDGGSVNSTTTSSNTTISSTSQIPINGTTSSNTTIPSTSQTSINGTISSNTTIPSTPPTSINGTTNSTLNATRSTINPTSSPTSRVVVPASSLQRWNFQAFHQCAVYLPRSLWVLDTCVNMQW</sequence>
<dbReference type="GO" id="GO:0005886">
    <property type="term" value="C:plasma membrane"/>
    <property type="evidence" value="ECO:0007669"/>
    <property type="project" value="UniProtKB-SubCell"/>
</dbReference>
<evidence type="ECO:0000313" key="25">
    <source>
        <dbReference type="EMBL" id="OAJ43976.1"/>
    </source>
</evidence>
<evidence type="ECO:0000256" key="20">
    <source>
        <dbReference type="ARBA" id="ARBA00024056"/>
    </source>
</evidence>
<keyword evidence="14" id="KW-0325">Glycoprotein</keyword>
<keyword evidence="17" id="KW-0449">Lipoprotein</keyword>
<evidence type="ECO:0000256" key="18">
    <source>
        <dbReference type="ARBA" id="ARBA00023316"/>
    </source>
</evidence>
<evidence type="ECO:0000259" key="24">
    <source>
        <dbReference type="PROSITE" id="PS51677"/>
    </source>
</evidence>
<dbReference type="SUPFAM" id="SSF88713">
    <property type="entry name" value="Glycoside hydrolase/deacetylase"/>
    <property type="match status" value="1"/>
</dbReference>
<evidence type="ECO:0000256" key="5">
    <source>
        <dbReference type="ARBA" id="ARBA00022475"/>
    </source>
</evidence>
<comment type="subcellular location">
    <subcellularLocation>
        <location evidence="3">Cell membrane</location>
        <topology evidence="3">Lipid-anchor</topology>
        <topology evidence="3">GPI-anchor</topology>
    </subcellularLocation>
    <subcellularLocation>
        <location evidence="2">Secreted</location>
        <location evidence="2">Cell wall</location>
    </subcellularLocation>
</comment>
<feature type="domain" description="NodB homology" evidence="24">
    <location>
        <begin position="74"/>
        <end position="258"/>
    </location>
</feature>
<feature type="compositionally biased region" description="Low complexity" evidence="22">
    <location>
        <begin position="283"/>
        <end position="344"/>
    </location>
</feature>
<evidence type="ECO:0000256" key="22">
    <source>
        <dbReference type="SAM" id="MobiDB-lite"/>
    </source>
</evidence>
<keyword evidence="18" id="KW-0961">Cell wall biogenesis/degradation</keyword>
<protein>
    <recommendedName>
        <fullName evidence="20">chitin deacetylase</fullName>
        <ecNumber evidence="20">3.5.1.41</ecNumber>
    </recommendedName>
</protein>
<evidence type="ECO:0000256" key="11">
    <source>
        <dbReference type="ARBA" id="ARBA00022801"/>
    </source>
</evidence>
<keyword evidence="6" id="KW-0134">Cell wall</keyword>
<keyword evidence="7" id="KW-0964">Secreted</keyword>
<proteinExistence type="inferred from homology"/>
<evidence type="ECO:0000256" key="15">
    <source>
        <dbReference type="ARBA" id="ARBA00023277"/>
    </source>
</evidence>